<dbReference type="SUPFAM" id="SSF51338">
    <property type="entry name" value="Composite domain of metallo-dependent hydrolases"/>
    <property type="match status" value="1"/>
</dbReference>
<dbReference type="InterPro" id="IPR011059">
    <property type="entry name" value="Metal-dep_hydrolase_composite"/>
</dbReference>
<dbReference type="Pfam" id="PF01979">
    <property type="entry name" value="Amidohydro_1"/>
    <property type="match status" value="1"/>
</dbReference>
<comment type="pathway">
    <text evidence="3">Amino-acid degradation; L-histidine degradation into L-glutamate; N-formimidoyl-L-glutamate from L-histidine: step 3/3.</text>
</comment>
<evidence type="ECO:0000313" key="14">
    <source>
        <dbReference type="Proteomes" id="UP000014500"/>
    </source>
</evidence>
<dbReference type="HOGENOM" id="CLU_041647_2_0_1"/>
<dbReference type="FunFam" id="3.20.20.140:FF:000007">
    <property type="entry name" value="Imidazolonepropionase"/>
    <property type="match status" value="1"/>
</dbReference>
<keyword evidence="14" id="KW-1185">Reference proteome</keyword>
<feature type="domain" description="Amidohydrolase-related" evidence="12">
    <location>
        <begin position="84"/>
        <end position="427"/>
    </location>
</feature>
<evidence type="ECO:0000256" key="4">
    <source>
        <dbReference type="ARBA" id="ARBA00008002"/>
    </source>
</evidence>
<evidence type="ECO:0000256" key="10">
    <source>
        <dbReference type="ARBA" id="ARBA00022833"/>
    </source>
</evidence>
<evidence type="ECO:0000256" key="2">
    <source>
        <dbReference type="ARBA" id="ARBA00001965"/>
    </source>
</evidence>
<dbReference type="Gene3D" id="2.30.40.10">
    <property type="entry name" value="Urease, subunit C, domain 1"/>
    <property type="match status" value="1"/>
</dbReference>
<keyword evidence="9" id="KW-0369">Histidine metabolism</keyword>
<protein>
    <recommendedName>
        <fullName evidence="6">Probable imidazolonepropionase</fullName>
        <ecNumber evidence="5">3.5.2.7</ecNumber>
    </recommendedName>
</protein>
<dbReference type="GO" id="GO:0019556">
    <property type="term" value="P:L-histidine catabolic process to glutamate and formamide"/>
    <property type="evidence" value="ECO:0007669"/>
    <property type="project" value="UniProtKB-UniPathway"/>
</dbReference>
<comment type="catalytic activity">
    <reaction evidence="1">
        <text>4-imidazolone-5-propanoate + H2O = N-formimidoyl-L-glutamate</text>
        <dbReference type="Rhea" id="RHEA:23660"/>
        <dbReference type="ChEBI" id="CHEBI:15377"/>
        <dbReference type="ChEBI" id="CHEBI:58928"/>
        <dbReference type="ChEBI" id="CHEBI:77893"/>
        <dbReference type="EC" id="3.5.2.7"/>
    </reaction>
</comment>
<dbReference type="InterPro" id="IPR006680">
    <property type="entry name" value="Amidohydro-rel"/>
</dbReference>
<dbReference type="OMA" id="CAPHARW"/>
<keyword evidence="11" id="KW-0408">Iron</keyword>
<comment type="cofactor">
    <cofactor evidence="2">
        <name>Fe(3+)</name>
        <dbReference type="ChEBI" id="CHEBI:29034"/>
    </cofactor>
</comment>
<name>T1JDI3_STRMM</name>
<dbReference type="Proteomes" id="UP000014500">
    <property type="component" value="Unassembled WGS sequence"/>
</dbReference>
<organism evidence="13 14">
    <name type="scientific">Strigamia maritima</name>
    <name type="common">European centipede</name>
    <name type="synonym">Geophilus maritimus</name>
    <dbReference type="NCBI Taxonomy" id="126957"/>
    <lineage>
        <taxon>Eukaryota</taxon>
        <taxon>Metazoa</taxon>
        <taxon>Ecdysozoa</taxon>
        <taxon>Arthropoda</taxon>
        <taxon>Myriapoda</taxon>
        <taxon>Chilopoda</taxon>
        <taxon>Pleurostigmophora</taxon>
        <taxon>Geophilomorpha</taxon>
        <taxon>Linotaeniidae</taxon>
        <taxon>Strigamia</taxon>
    </lineage>
</organism>
<dbReference type="eggNOG" id="KOG3968">
    <property type="taxonomic scope" value="Eukaryota"/>
</dbReference>
<dbReference type="InterPro" id="IPR032466">
    <property type="entry name" value="Metal_Hydrolase"/>
</dbReference>
<sequence length="441" mass="47958">MNTYRLLIHSADQIVQVTNNGQLSLRGNEMAKIAILQKTNEGDGCSIVIGNEGEIVAIDNDAQIAQRLKNATYDKVINATGQCIIPGLIDAHTHPIWEGDRVHEFAMKIAGSSYMDIHNAGGGIGFTVKETCNATDDELSDSLTERLNRMLVSGTTLAEAKSGYGLDKQQETRLIRILNRASHDLPIDLSITYLGAHSIPEGLSSEEATEKVISEQIPALEYLKSLNISVDNIDVFCEKGVYDVDQTERILRAGKNIGLNVNFHGDELHAMGAAEMGAALGSVAISHLEEISSEGIQKMADSDSIAVLLPVTAYILGLKPPPARKMINAGIAVCLGTDFNPNCYCLSMPLAMHYACIILKMTLEEVLAAATINAAASLKKSKDYGSLEIGKKGDLLVINSQKWEHLIYQLGGHDHTIEYVIKSGRIVYKRKTREQKLSVSQ</sequence>
<evidence type="ECO:0000256" key="6">
    <source>
        <dbReference type="ARBA" id="ARBA00013406"/>
    </source>
</evidence>
<dbReference type="SUPFAM" id="SSF51556">
    <property type="entry name" value="Metallo-dependent hydrolases"/>
    <property type="match status" value="1"/>
</dbReference>
<evidence type="ECO:0000256" key="8">
    <source>
        <dbReference type="ARBA" id="ARBA00022801"/>
    </source>
</evidence>
<dbReference type="PANTHER" id="PTHR42752:SF1">
    <property type="entry name" value="IMIDAZOLONEPROPIONASE-RELATED"/>
    <property type="match status" value="1"/>
</dbReference>
<keyword evidence="8" id="KW-0378">Hydrolase</keyword>
<evidence type="ECO:0000259" key="12">
    <source>
        <dbReference type="Pfam" id="PF01979"/>
    </source>
</evidence>
<dbReference type="GO" id="GO:0050480">
    <property type="term" value="F:imidazolonepropionase activity"/>
    <property type="evidence" value="ECO:0007669"/>
    <property type="project" value="UniProtKB-EC"/>
</dbReference>
<evidence type="ECO:0000256" key="5">
    <source>
        <dbReference type="ARBA" id="ARBA00012864"/>
    </source>
</evidence>
<comment type="similarity">
    <text evidence="4">Belongs to the metallo-dependent hydrolases superfamily. HutI family.</text>
</comment>
<evidence type="ECO:0000256" key="3">
    <source>
        <dbReference type="ARBA" id="ARBA00004758"/>
    </source>
</evidence>
<reference evidence="14" key="1">
    <citation type="submission" date="2011-05" db="EMBL/GenBank/DDBJ databases">
        <authorList>
            <person name="Richards S.R."/>
            <person name="Qu J."/>
            <person name="Jiang H."/>
            <person name="Jhangiani S.N."/>
            <person name="Agravi P."/>
            <person name="Goodspeed R."/>
            <person name="Gross S."/>
            <person name="Mandapat C."/>
            <person name="Jackson L."/>
            <person name="Mathew T."/>
            <person name="Pu L."/>
            <person name="Thornton R."/>
            <person name="Saada N."/>
            <person name="Wilczek-Boney K.B."/>
            <person name="Lee S."/>
            <person name="Kovar C."/>
            <person name="Wu Y."/>
            <person name="Scherer S.E."/>
            <person name="Worley K.C."/>
            <person name="Muzny D.M."/>
            <person name="Gibbs R."/>
        </authorList>
    </citation>
    <scope>NUCLEOTIDE SEQUENCE</scope>
    <source>
        <strain evidence="14">Brora</strain>
    </source>
</reference>
<dbReference type="Gene3D" id="3.20.20.140">
    <property type="entry name" value="Metal-dependent hydrolases"/>
    <property type="match status" value="1"/>
</dbReference>
<dbReference type="EC" id="3.5.2.7" evidence="5"/>
<evidence type="ECO:0000256" key="11">
    <source>
        <dbReference type="ARBA" id="ARBA00023004"/>
    </source>
</evidence>
<evidence type="ECO:0000313" key="13">
    <source>
        <dbReference type="EnsemblMetazoa" id="SMAR011865-PA"/>
    </source>
</evidence>
<proteinExistence type="inferred from homology"/>
<accession>T1JDI3</accession>
<dbReference type="EnsemblMetazoa" id="SMAR011865-RA">
    <property type="protein sequence ID" value="SMAR011865-PA"/>
    <property type="gene ID" value="SMAR011865"/>
</dbReference>
<dbReference type="GO" id="GO:0046872">
    <property type="term" value="F:metal ion binding"/>
    <property type="evidence" value="ECO:0007669"/>
    <property type="project" value="UniProtKB-KW"/>
</dbReference>
<dbReference type="PhylomeDB" id="T1JDI3"/>
<dbReference type="GO" id="GO:0005737">
    <property type="term" value="C:cytoplasm"/>
    <property type="evidence" value="ECO:0007669"/>
    <property type="project" value="InterPro"/>
</dbReference>
<keyword evidence="7" id="KW-0479">Metal-binding</keyword>
<evidence type="ECO:0000256" key="7">
    <source>
        <dbReference type="ARBA" id="ARBA00022723"/>
    </source>
</evidence>
<dbReference type="EMBL" id="JH432107">
    <property type="status" value="NOT_ANNOTATED_CDS"/>
    <property type="molecule type" value="Genomic_DNA"/>
</dbReference>
<evidence type="ECO:0000256" key="9">
    <source>
        <dbReference type="ARBA" id="ARBA00022808"/>
    </source>
</evidence>
<dbReference type="PANTHER" id="PTHR42752">
    <property type="entry name" value="IMIDAZOLONEPROPIONASE"/>
    <property type="match status" value="1"/>
</dbReference>
<keyword evidence="10" id="KW-0862">Zinc</keyword>
<dbReference type="NCBIfam" id="TIGR01224">
    <property type="entry name" value="hutI"/>
    <property type="match status" value="1"/>
</dbReference>
<reference evidence="13" key="2">
    <citation type="submission" date="2015-02" db="UniProtKB">
        <authorList>
            <consortium name="EnsemblMetazoa"/>
        </authorList>
    </citation>
    <scope>IDENTIFICATION</scope>
</reference>
<dbReference type="AlphaFoldDB" id="T1JDI3"/>
<dbReference type="GO" id="GO:0019557">
    <property type="term" value="P:L-histidine catabolic process to glutamate and formate"/>
    <property type="evidence" value="ECO:0007669"/>
    <property type="project" value="UniProtKB-UniPathway"/>
</dbReference>
<dbReference type="UniPathway" id="UPA00379">
    <property type="reaction ID" value="UER00551"/>
</dbReference>
<dbReference type="InterPro" id="IPR005920">
    <property type="entry name" value="HutI"/>
</dbReference>
<evidence type="ECO:0000256" key="1">
    <source>
        <dbReference type="ARBA" id="ARBA00000853"/>
    </source>
</evidence>
<dbReference type="STRING" id="126957.T1JDI3"/>